<accession>A0A3B0JNM5</accession>
<feature type="compositionally biased region" description="Basic and acidic residues" evidence="1">
    <location>
        <begin position="7"/>
        <end position="17"/>
    </location>
</feature>
<proteinExistence type="predicted"/>
<keyword evidence="3" id="KW-1185">Reference proteome</keyword>
<dbReference type="EMBL" id="OUUW01000002">
    <property type="protein sequence ID" value="SPP77120.1"/>
    <property type="molecule type" value="Genomic_DNA"/>
</dbReference>
<dbReference type="AlphaFoldDB" id="A0A3B0JNM5"/>
<feature type="region of interest" description="Disordered" evidence="1">
    <location>
        <begin position="200"/>
        <end position="304"/>
    </location>
</feature>
<evidence type="ECO:0000313" key="3">
    <source>
        <dbReference type="Proteomes" id="UP000268350"/>
    </source>
</evidence>
<sequence length="448" mass="51373">MVGRNKGGREDPSKDNKSFSQSRSNDEEKMQMSMEELRRRLENENVANAQVDEQLQDDFQRWKDILMVRWVMYEEQRKYNMRCQGKSKGRDATIWRILSMVQQELEEKLQMEKILGSCRRFPSPMALMDDERSVGDNLQVLEPVRDVLSGRGGSIMWEEPPTEQQSSVRVSGMGQQYKPEEPWDMQDECTCTACVSRRRQEKYQQPQASTHRKVKNESRANPCSCLSKEPNQMNEQSQPMSFFVEQVKSQPRQSQHSPDCTCPSVAIGEGTRQPESPKSPSRSTFSASFGCQFHGDPEQHLGPRRTDFLKKFNKITKLNKSGMLVPASALLELAGELPQNVGRAATWTCHKLPAQQLHNVGKVPLKSHETVKCMPQRPRRIREDPNDSLLVYVNEKFDVDAQSGMGNSDLTSYYSAIELQPKQEPEPKTQLGYCPLCDKRHLRMPPPF</sequence>
<dbReference type="OrthoDB" id="7840152at2759"/>
<feature type="compositionally biased region" description="Basic and acidic residues" evidence="1">
    <location>
        <begin position="295"/>
        <end position="304"/>
    </location>
</feature>
<protein>
    <submittedName>
        <fullName evidence="2">Uncharacterized protein</fullName>
    </submittedName>
</protein>
<organism evidence="2 3">
    <name type="scientific">Drosophila guanche</name>
    <name type="common">Fruit fly</name>
    <dbReference type="NCBI Taxonomy" id="7266"/>
    <lineage>
        <taxon>Eukaryota</taxon>
        <taxon>Metazoa</taxon>
        <taxon>Ecdysozoa</taxon>
        <taxon>Arthropoda</taxon>
        <taxon>Hexapoda</taxon>
        <taxon>Insecta</taxon>
        <taxon>Pterygota</taxon>
        <taxon>Neoptera</taxon>
        <taxon>Endopterygota</taxon>
        <taxon>Diptera</taxon>
        <taxon>Brachycera</taxon>
        <taxon>Muscomorpha</taxon>
        <taxon>Ephydroidea</taxon>
        <taxon>Drosophilidae</taxon>
        <taxon>Drosophila</taxon>
        <taxon>Sophophora</taxon>
    </lineage>
</organism>
<feature type="compositionally biased region" description="Polar residues" evidence="1">
    <location>
        <begin position="273"/>
        <end position="289"/>
    </location>
</feature>
<evidence type="ECO:0000313" key="2">
    <source>
        <dbReference type="EMBL" id="SPP77120.1"/>
    </source>
</evidence>
<name>A0A3B0JNM5_DROGU</name>
<dbReference type="Proteomes" id="UP000268350">
    <property type="component" value="Unassembled WGS sequence"/>
</dbReference>
<feature type="region of interest" description="Disordered" evidence="1">
    <location>
        <begin position="1"/>
        <end position="37"/>
    </location>
</feature>
<feature type="compositionally biased region" description="Polar residues" evidence="1">
    <location>
        <begin position="247"/>
        <end position="258"/>
    </location>
</feature>
<reference evidence="3" key="1">
    <citation type="submission" date="2018-01" db="EMBL/GenBank/DDBJ databases">
        <authorList>
            <person name="Alioto T."/>
            <person name="Alioto T."/>
        </authorList>
    </citation>
    <scope>NUCLEOTIDE SEQUENCE [LARGE SCALE GENOMIC DNA]</scope>
</reference>
<feature type="compositionally biased region" description="Polar residues" evidence="1">
    <location>
        <begin position="229"/>
        <end position="240"/>
    </location>
</feature>
<dbReference type="OMA" id="DECTCTA"/>
<feature type="compositionally biased region" description="Basic and acidic residues" evidence="1">
    <location>
        <begin position="24"/>
        <end position="37"/>
    </location>
</feature>
<gene>
    <name evidence="2" type="ORF">DGUA_6G007762</name>
</gene>
<evidence type="ECO:0000256" key="1">
    <source>
        <dbReference type="SAM" id="MobiDB-lite"/>
    </source>
</evidence>